<comment type="caution">
    <text evidence="1">The sequence shown here is derived from an EMBL/GenBank/DDBJ whole genome shotgun (WGS) entry which is preliminary data.</text>
</comment>
<evidence type="ECO:0000313" key="2">
    <source>
        <dbReference type="Proteomes" id="UP000499080"/>
    </source>
</evidence>
<proteinExistence type="predicted"/>
<dbReference type="AlphaFoldDB" id="A0A4Y2KK62"/>
<dbReference type="Proteomes" id="UP000499080">
    <property type="component" value="Unassembled WGS sequence"/>
</dbReference>
<reference evidence="1 2" key="1">
    <citation type="journal article" date="2019" name="Sci. Rep.">
        <title>Orb-weaving spider Araneus ventricosus genome elucidates the spidroin gene catalogue.</title>
        <authorList>
            <person name="Kono N."/>
            <person name="Nakamura H."/>
            <person name="Ohtoshi R."/>
            <person name="Moran D.A.P."/>
            <person name="Shinohara A."/>
            <person name="Yoshida Y."/>
            <person name="Fujiwara M."/>
            <person name="Mori M."/>
            <person name="Tomita M."/>
            <person name="Arakawa K."/>
        </authorList>
    </citation>
    <scope>NUCLEOTIDE SEQUENCE [LARGE SCALE GENOMIC DNA]</scope>
</reference>
<name>A0A4Y2KK62_ARAVE</name>
<accession>A0A4Y2KK62</accession>
<protein>
    <submittedName>
        <fullName evidence="1">Uncharacterized protein</fullName>
    </submittedName>
</protein>
<gene>
    <name evidence="1" type="ORF">AVEN_177636_1</name>
</gene>
<dbReference type="EMBL" id="BGPR01004701">
    <property type="protein sequence ID" value="GBN02439.1"/>
    <property type="molecule type" value="Genomic_DNA"/>
</dbReference>
<evidence type="ECO:0000313" key="1">
    <source>
        <dbReference type="EMBL" id="GBN02439.1"/>
    </source>
</evidence>
<organism evidence="1 2">
    <name type="scientific">Araneus ventricosus</name>
    <name type="common">Orbweaver spider</name>
    <name type="synonym">Epeira ventricosa</name>
    <dbReference type="NCBI Taxonomy" id="182803"/>
    <lineage>
        <taxon>Eukaryota</taxon>
        <taxon>Metazoa</taxon>
        <taxon>Ecdysozoa</taxon>
        <taxon>Arthropoda</taxon>
        <taxon>Chelicerata</taxon>
        <taxon>Arachnida</taxon>
        <taxon>Araneae</taxon>
        <taxon>Araneomorphae</taxon>
        <taxon>Entelegynae</taxon>
        <taxon>Araneoidea</taxon>
        <taxon>Araneidae</taxon>
        <taxon>Araneus</taxon>
    </lineage>
</organism>
<sequence>MPRIPAGCYLYPPPPLLQSVSQTSHALNDFVKHPSRNGVGLLTQSVQFTAPTENGEFVFAESISFSPGIFSSVFKVCREMCPHQGVDTFQFSEARLTDGT</sequence>
<keyword evidence="2" id="KW-1185">Reference proteome</keyword>